<comment type="caution">
    <text evidence="1">The sequence shown here is derived from an EMBL/GenBank/DDBJ whole genome shotgun (WGS) entry which is preliminary data.</text>
</comment>
<evidence type="ECO:0000313" key="1">
    <source>
        <dbReference type="EMBL" id="MCE3050558.1"/>
    </source>
</evidence>
<dbReference type="Proteomes" id="UP000823775">
    <property type="component" value="Unassembled WGS sequence"/>
</dbReference>
<organism evidence="1 2">
    <name type="scientific">Datura stramonium</name>
    <name type="common">Jimsonweed</name>
    <name type="synonym">Common thornapple</name>
    <dbReference type="NCBI Taxonomy" id="4076"/>
    <lineage>
        <taxon>Eukaryota</taxon>
        <taxon>Viridiplantae</taxon>
        <taxon>Streptophyta</taxon>
        <taxon>Embryophyta</taxon>
        <taxon>Tracheophyta</taxon>
        <taxon>Spermatophyta</taxon>
        <taxon>Magnoliopsida</taxon>
        <taxon>eudicotyledons</taxon>
        <taxon>Gunneridae</taxon>
        <taxon>Pentapetalae</taxon>
        <taxon>asterids</taxon>
        <taxon>lamiids</taxon>
        <taxon>Solanales</taxon>
        <taxon>Solanaceae</taxon>
        <taxon>Solanoideae</taxon>
        <taxon>Datureae</taxon>
        <taxon>Datura</taxon>
    </lineage>
</organism>
<name>A0ABS8WIC9_DATST</name>
<dbReference type="EMBL" id="JACEIK010007680">
    <property type="protein sequence ID" value="MCE3050558.1"/>
    <property type="molecule type" value="Genomic_DNA"/>
</dbReference>
<proteinExistence type="predicted"/>
<gene>
    <name evidence="1" type="ORF">HAX54_047518</name>
</gene>
<protein>
    <submittedName>
        <fullName evidence="1">Uncharacterized protein</fullName>
    </submittedName>
</protein>
<accession>A0ABS8WIC9</accession>
<reference evidence="1 2" key="1">
    <citation type="journal article" date="2021" name="BMC Genomics">
        <title>Datura genome reveals duplications of psychoactive alkaloid biosynthetic genes and high mutation rate following tissue culture.</title>
        <authorList>
            <person name="Rajewski A."/>
            <person name="Carter-House D."/>
            <person name="Stajich J."/>
            <person name="Litt A."/>
        </authorList>
    </citation>
    <scope>NUCLEOTIDE SEQUENCE [LARGE SCALE GENOMIC DNA]</scope>
    <source>
        <strain evidence="1">AR-01</strain>
    </source>
</reference>
<keyword evidence="2" id="KW-1185">Reference proteome</keyword>
<feature type="non-terminal residue" evidence="1">
    <location>
        <position position="1"/>
    </location>
</feature>
<sequence>SKSSTGSTIGEMQVETRESLLSCGYWKKTGTTGQVSQRVGQDSKYNYLPPPVLYLQPSVSTDILPVQIPARCTGSHPRQTGVLRNATGISP</sequence>
<feature type="non-terminal residue" evidence="1">
    <location>
        <position position="91"/>
    </location>
</feature>
<evidence type="ECO:0000313" key="2">
    <source>
        <dbReference type="Proteomes" id="UP000823775"/>
    </source>
</evidence>